<feature type="region of interest" description="Disordered" evidence="1">
    <location>
        <begin position="83"/>
        <end position="107"/>
    </location>
</feature>
<dbReference type="AlphaFoldDB" id="A0A3Q3LLF5"/>
<evidence type="ECO:0000313" key="2">
    <source>
        <dbReference type="Ensembl" id="ENSMAMP00000010174.1"/>
    </source>
</evidence>
<protein>
    <submittedName>
        <fullName evidence="2">Uncharacterized LOC113122669</fullName>
    </submittedName>
</protein>
<accession>A0A3Q3LLF5</accession>
<evidence type="ECO:0000256" key="1">
    <source>
        <dbReference type="SAM" id="MobiDB-lite"/>
    </source>
</evidence>
<reference evidence="2" key="1">
    <citation type="submission" date="2025-08" db="UniProtKB">
        <authorList>
            <consortium name="Ensembl"/>
        </authorList>
    </citation>
    <scope>IDENTIFICATION</scope>
</reference>
<dbReference type="InParanoid" id="A0A3Q3LLF5"/>
<feature type="region of interest" description="Disordered" evidence="1">
    <location>
        <begin position="505"/>
        <end position="536"/>
    </location>
</feature>
<feature type="region of interest" description="Disordered" evidence="1">
    <location>
        <begin position="131"/>
        <end position="150"/>
    </location>
</feature>
<dbReference type="GeneID" id="113122669"/>
<name>A0A3Q3LLF5_9TELE</name>
<feature type="region of interest" description="Disordered" evidence="1">
    <location>
        <begin position="829"/>
        <end position="880"/>
    </location>
</feature>
<dbReference type="Ensembl" id="ENSMAMT00000010434.2">
    <property type="protein sequence ID" value="ENSMAMP00000010174.1"/>
    <property type="gene ID" value="ENSMAMG00000006864.2"/>
</dbReference>
<feature type="compositionally biased region" description="Basic and acidic residues" evidence="1">
    <location>
        <begin position="131"/>
        <end position="142"/>
    </location>
</feature>
<sequence length="880" mass="98312">MCQLVCVLAMMSTDRPKRNIIKKKYDISDGMPWCEERLVRKVLFLSLREFRETHRATNKHSHIHTHAHKRAMKSALLHVPQKAQTLPNTHSQKNTRTRRSVHMPQQRGRHQNIYTQKNIPHAQSMYISKHTDHHDLPNKEQKTNLSQGSHRAKTQILQNIQIQSKMHAGKITHSIQHTHLQDKTHTFQKNSVSTRILRSHKIQSLPLMLNSKYIKNTHTTQHKHSVKNSCTPENPELFLNTPVSARTLRSNTHRSVSGSLVNGISQRQSVLSANPSWSWSLKTRPLHHRPANIHRDKDDPAGKRPRLQVQRKFAQSPHSFLGPPVLMTSVPSNNSHNLTAVTCLTRRCPKTEDFLSFLCLRGSAALPKKMAFLASGREKAPADTQHLTSCLSTNHMTAAEGKKMSMITRTAVQRDSRSLRGRPGGSAAVSSFCPLTARAHRRMESGRREAIVEDRREGAERYKHVMRPGQFSLQVRGTNKVAMVNGLSHHGDSCVRSVPLLKNSTGIVSRQSPGPHTGLSNTYKPGGPSQSRSQETNNKHLTRYSNHQMLCNSTYYSNPKTFSCCQKSRRKMSKTAAQIPLTNGAIIRQLSQNASVLRLSRRRRGLPPDTSHVLWNQVPVDNKSSKKCRTLQYINNDVPLETYCHVGEFPQREANCDSHASKTTGSHGEELRQDKCGYVGQMRVEKVRLINEHIQGKEDVGKLNLTGIAALETSQQMVDLSNVITSFDPARKVICRRVREGRLQQNHPASCTISKPVTRSADSRNAARAATARTTVTKAAINSLTSTYVHIHPPGANKGTSKDITKCTSPTSSYGIYNSRGACKESFKATTEDSTKDSAPVSTYSSTSKGSSKGLTQTKSITSAIKTRTSPRIFSTSTQA</sequence>
<feature type="compositionally biased region" description="Polar residues" evidence="1">
    <location>
        <begin position="83"/>
        <end position="92"/>
    </location>
</feature>
<feature type="compositionally biased region" description="Polar residues" evidence="1">
    <location>
        <begin position="861"/>
        <end position="880"/>
    </location>
</feature>
<proteinExistence type="predicted"/>
<dbReference type="Proteomes" id="UP000261640">
    <property type="component" value="Unplaced"/>
</dbReference>
<dbReference type="GeneTree" id="ENSGT00980000198721"/>
<organism evidence="2 3">
    <name type="scientific">Mastacembelus armatus</name>
    <name type="common">zig-zag eel</name>
    <dbReference type="NCBI Taxonomy" id="205130"/>
    <lineage>
        <taxon>Eukaryota</taxon>
        <taxon>Metazoa</taxon>
        <taxon>Chordata</taxon>
        <taxon>Craniata</taxon>
        <taxon>Vertebrata</taxon>
        <taxon>Euteleostomi</taxon>
        <taxon>Actinopterygii</taxon>
        <taxon>Neopterygii</taxon>
        <taxon>Teleostei</taxon>
        <taxon>Neoteleostei</taxon>
        <taxon>Acanthomorphata</taxon>
        <taxon>Anabantaria</taxon>
        <taxon>Synbranchiformes</taxon>
        <taxon>Mastacembelidae</taxon>
        <taxon>Mastacembelus</taxon>
    </lineage>
</organism>
<feature type="compositionally biased region" description="Low complexity" evidence="1">
    <location>
        <begin position="842"/>
        <end position="860"/>
    </location>
</feature>
<dbReference type="STRING" id="205130.ENSMAMP00000010174"/>
<reference evidence="2" key="2">
    <citation type="submission" date="2025-09" db="UniProtKB">
        <authorList>
            <consortium name="Ensembl"/>
        </authorList>
    </citation>
    <scope>IDENTIFICATION</scope>
</reference>
<evidence type="ECO:0000313" key="3">
    <source>
        <dbReference type="Proteomes" id="UP000261640"/>
    </source>
</evidence>
<keyword evidence="3" id="KW-1185">Reference proteome</keyword>
<dbReference type="RefSeq" id="XP_026149947.1">
    <property type="nucleotide sequence ID" value="XM_026294162.1"/>
</dbReference>